<comment type="caution">
    <text evidence="5">The sequence shown here is derived from an EMBL/GenBank/DDBJ whole genome shotgun (WGS) entry which is preliminary data.</text>
</comment>
<keyword evidence="3" id="KW-0804">Transcription</keyword>
<gene>
    <name evidence="5" type="ORF">DFP76_105319</name>
</gene>
<dbReference type="AlphaFoldDB" id="A0A366CYU0"/>
<accession>A0A366CYU0</accession>
<sequence length="144" mass="16172">MQHNISEALHGLTLSYRKALKSLAAEAGILIPVTHIRALKCITNIENCSARDIAQKLRLDKSQVARLVKDLLEQDYIEKAKHPTNNRCQVISLTVAGKGLQQKIAHVDKQARTQMCSGMTQQEIESFIQLTELMKSNLTQYSKD</sequence>
<dbReference type="Gene3D" id="1.10.10.10">
    <property type="entry name" value="Winged helix-like DNA-binding domain superfamily/Winged helix DNA-binding domain"/>
    <property type="match status" value="1"/>
</dbReference>
<keyword evidence="2 5" id="KW-0238">DNA-binding</keyword>
<dbReference type="GO" id="GO:0003700">
    <property type="term" value="F:DNA-binding transcription factor activity"/>
    <property type="evidence" value="ECO:0007669"/>
    <property type="project" value="InterPro"/>
</dbReference>
<dbReference type="PRINTS" id="PR00598">
    <property type="entry name" value="HTHMARR"/>
</dbReference>
<dbReference type="InterPro" id="IPR036388">
    <property type="entry name" value="WH-like_DNA-bd_sf"/>
</dbReference>
<dbReference type="GO" id="GO:0003677">
    <property type="term" value="F:DNA binding"/>
    <property type="evidence" value="ECO:0007669"/>
    <property type="project" value="UniProtKB-KW"/>
</dbReference>
<proteinExistence type="predicted"/>
<evidence type="ECO:0000256" key="1">
    <source>
        <dbReference type="ARBA" id="ARBA00023015"/>
    </source>
</evidence>
<evidence type="ECO:0000256" key="3">
    <source>
        <dbReference type="ARBA" id="ARBA00023163"/>
    </source>
</evidence>
<dbReference type="SUPFAM" id="SSF46785">
    <property type="entry name" value="Winged helix' DNA-binding domain"/>
    <property type="match status" value="1"/>
</dbReference>
<dbReference type="Proteomes" id="UP000252086">
    <property type="component" value="Unassembled WGS sequence"/>
</dbReference>
<dbReference type="Pfam" id="PF01047">
    <property type="entry name" value="MarR"/>
    <property type="match status" value="1"/>
</dbReference>
<dbReference type="InterPro" id="IPR036390">
    <property type="entry name" value="WH_DNA-bd_sf"/>
</dbReference>
<keyword evidence="1" id="KW-0805">Transcription regulation</keyword>
<evidence type="ECO:0000256" key="2">
    <source>
        <dbReference type="ARBA" id="ARBA00023125"/>
    </source>
</evidence>
<dbReference type="OrthoDB" id="6196575at2"/>
<evidence type="ECO:0000259" key="4">
    <source>
        <dbReference type="PROSITE" id="PS50995"/>
    </source>
</evidence>
<keyword evidence="6" id="KW-1185">Reference proteome</keyword>
<dbReference type="PROSITE" id="PS50995">
    <property type="entry name" value="HTH_MARR_2"/>
    <property type="match status" value="1"/>
</dbReference>
<protein>
    <submittedName>
        <fullName evidence="5">DNA-binding MarR family transcriptional regulator</fullName>
    </submittedName>
</protein>
<feature type="domain" description="HTH marR-type" evidence="4">
    <location>
        <begin position="2"/>
        <end position="136"/>
    </location>
</feature>
<dbReference type="RefSeq" id="WP_113874790.1">
    <property type="nucleotide sequence ID" value="NZ_QNRF01000005.1"/>
</dbReference>
<reference evidence="5 6" key="1">
    <citation type="submission" date="2018-06" db="EMBL/GenBank/DDBJ databases">
        <title>Genomic Encyclopedia of Type Strains, Phase III (KMG-III): the genomes of soil and plant-associated and newly described type strains.</title>
        <authorList>
            <person name="Whitman W."/>
        </authorList>
    </citation>
    <scope>NUCLEOTIDE SEQUENCE [LARGE SCALE GENOMIC DNA]</scope>
    <source>
        <strain evidence="5 6">CECT 7732</strain>
    </source>
</reference>
<dbReference type="InterPro" id="IPR000835">
    <property type="entry name" value="HTH_MarR-typ"/>
</dbReference>
<dbReference type="PANTHER" id="PTHR42756:SF1">
    <property type="entry name" value="TRANSCRIPTIONAL REPRESSOR OF EMRAB OPERON"/>
    <property type="match status" value="1"/>
</dbReference>
<name>A0A366CYU0_9GAMM</name>
<evidence type="ECO:0000313" key="6">
    <source>
        <dbReference type="Proteomes" id="UP000252086"/>
    </source>
</evidence>
<dbReference type="EMBL" id="QNRF01000005">
    <property type="protein sequence ID" value="RBO82846.1"/>
    <property type="molecule type" value="Genomic_DNA"/>
</dbReference>
<dbReference type="SMART" id="SM00347">
    <property type="entry name" value="HTH_MARR"/>
    <property type="match status" value="1"/>
</dbReference>
<organism evidence="5 6">
    <name type="scientific">Marinomonas aquiplantarum</name>
    <dbReference type="NCBI Taxonomy" id="491951"/>
    <lineage>
        <taxon>Bacteria</taxon>
        <taxon>Pseudomonadati</taxon>
        <taxon>Pseudomonadota</taxon>
        <taxon>Gammaproteobacteria</taxon>
        <taxon>Oceanospirillales</taxon>
        <taxon>Oceanospirillaceae</taxon>
        <taxon>Marinomonas</taxon>
    </lineage>
</organism>
<dbReference type="PANTHER" id="PTHR42756">
    <property type="entry name" value="TRANSCRIPTIONAL REGULATOR, MARR"/>
    <property type="match status" value="1"/>
</dbReference>
<evidence type="ECO:0000313" key="5">
    <source>
        <dbReference type="EMBL" id="RBO82846.1"/>
    </source>
</evidence>